<dbReference type="Proteomes" id="UP000075882">
    <property type="component" value="Unassembled WGS sequence"/>
</dbReference>
<accession>A0A8W7PG95</accession>
<feature type="compositionally biased region" description="Low complexity" evidence="1">
    <location>
        <begin position="103"/>
        <end position="124"/>
    </location>
</feature>
<reference evidence="2" key="1">
    <citation type="submission" date="2022-08" db="UniProtKB">
        <authorList>
            <consortium name="EnsemblMetazoa"/>
        </authorList>
    </citation>
    <scope>IDENTIFICATION</scope>
</reference>
<name>A0A8W7PG95_ANOCL</name>
<feature type="compositionally biased region" description="Basic and acidic residues" evidence="1">
    <location>
        <begin position="130"/>
        <end position="141"/>
    </location>
</feature>
<dbReference type="EnsemblMetazoa" id="ACOM031266-RA">
    <property type="protein sequence ID" value="ACOM031266-PA.1"/>
    <property type="gene ID" value="ACOM031266"/>
</dbReference>
<proteinExistence type="predicted"/>
<evidence type="ECO:0000256" key="1">
    <source>
        <dbReference type="SAM" id="MobiDB-lite"/>
    </source>
</evidence>
<sequence>MTVTEMEGVRWFYRVKVTALTAEKVATALISSYTGGGGGVYGGSIIGHGEPPAPGVIGARTDGRDTASKIRLKAGKARQGSVEDGCGKIMIDIKSSPDYLNRSSGGSFDSSYKSSWGSHSSSQSQARRSPFLEHPPKDCGH</sequence>
<protein>
    <submittedName>
        <fullName evidence="2">Uncharacterized protein</fullName>
    </submittedName>
</protein>
<organism evidence="2">
    <name type="scientific">Anopheles coluzzii</name>
    <name type="common">African malaria mosquito</name>
    <dbReference type="NCBI Taxonomy" id="1518534"/>
    <lineage>
        <taxon>Eukaryota</taxon>
        <taxon>Metazoa</taxon>
        <taxon>Ecdysozoa</taxon>
        <taxon>Arthropoda</taxon>
        <taxon>Hexapoda</taxon>
        <taxon>Insecta</taxon>
        <taxon>Pterygota</taxon>
        <taxon>Neoptera</taxon>
        <taxon>Endopterygota</taxon>
        <taxon>Diptera</taxon>
        <taxon>Nematocera</taxon>
        <taxon>Culicoidea</taxon>
        <taxon>Culicidae</taxon>
        <taxon>Anophelinae</taxon>
        <taxon>Anopheles</taxon>
    </lineage>
</organism>
<feature type="region of interest" description="Disordered" evidence="1">
    <location>
        <begin position="96"/>
        <end position="141"/>
    </location>
</feature>
<dbReference type="AlphaFoldDB" id="A0A8W7PG95"/>
<evidence type="ECO:0000313" key="2">
    <source>
        <dbReference type="EnsemblMetazoa" id="ACOM031266-PA.1"/>
    </source>
</evidence>